<dbReference type="VEuPathDB" id="TrichDB:TVAG_358850"/>
<dbReference type="SMR" id="A2E888"/>
<dbReference type="Gene3D" id="1.25.10.10">
    <property type="entry name" value="Leucine-rich Repeat Variant"/>
    <property type="match status" value="1"/>
</dbReference>
<dbReference type="Pfam" id="PF09070">
    <property type="entry name" value="PFU"/>
    <property type="match status" value="1"/>
</dbReference>
<dbReference type="Proteomes" id="UP000001542">
    <property type="component" value="Unassembled WGS sequence"/>
</dbReference>
<dbReference type="InterPro" id="IPR015943">
    <property type="entry name" value="WD40/YVTN_repeat-like_dom_sf"/>
</dbReference>
<feature type="domain" description="PUL" evidence="8">
    <location>
        <begin position="483"/>
        <end position="724"/>
    </location>
</feature>
<evidence type="ECO:0000313" key="10">
    <source>
        <dbReference type="Proteomes" id="UP000001542"/>
    </source>
</evidence>
<dbReference type="InterPro" id="IPR036322">
    <property type="entry name" value="WD40_repeat_dom_sf"/>
</dbReference>
<dbReference type="InParanoid" id="A2E888"/>
<dbReference type="InterPro" id="IPR015155">
    <property type="entry name" value="PFU"/>
</dbReference>
<dbReference type="KEGG" id="tva:4769057"/>
<keyword evidence="3 5" id="KW-0853">WD repeat</keyword>
<keyword evidence="4" id="KW-0677">Repeat</keyword>
<name>A2E888_TRIV3</name>
<gene>
    <name evidence="9" type="ORF">TVAG_358850</name>
</gene>
<comment type="subcellular location">
    <subcellularLocation>
        <location evidence="1">Cytoplasm</location>
    </subcellularLocation>
</comment>
<dbReference type="Gene3D" id="2.130.10.10">
    <property type="entry name" value="YVTN repeat-like/Quinoprotein amine dehydrogenase"/>
    <property type="match status" value="1"/>
</dbReference>
<reference evidence="9" key="2">
    <citation type="journal article" date="2007" name="Science">
        <title>Draft genome sequence of the sexually transmitted pathogen Trichomonas vaginalis.</title>
        <authorList>
            <person name="Carlton J.M."/>
            <person name="Hirt R.P."/>
            <person name="Silva J.C."/>
            <person name="Delcher A.L."/>
            <person name="Schatz M."/>
            <person name="Zhao Q."/>
            <person name="Wortman J.R."/>
            <person name="Bidwell S.L."/>
            <person name="Alsmark U.C.M."/>
            <person name="Besteiro S."/>
            <person name="Sicheritz-Ponten T."/>
            <person name="Noel C.J."/>
            <person name="Dacks J.B."/>
            <person name="Foster P.G."/>
            <person name="Simillion C."/>
            <person name="Van de Peer Y."/>
            <person name="Miranda-Saavedra D."/>
            <person name="Barton G.J."/>
            <person name="Westrop G.D."/>
            <person name="Mueller S."/>
            <person name="Dessi D."/>
            <person name="Fiori P.L."/>
            <person name="Ren Q."/>
            <person name="Paulsen I."/>
            <person name="Zhang H."/>
            <person name="Bastida-Corcuera F.D."/>
            <person name="Simoes-Barbosa A."/>
            <person name="Brown M.T."/>
            <person name="Hayes R.D."/>
            <person name="Mukherjee M."/>
            <person name="Okumura C.Y."/>
            <person name="Schneider R."/>
            <person name="Smith A.J."/>
            <person name="Vanacova S."/>
            <person name="Villalvazo M."/>
            <person name="Haas B.J."/>
            <person name="Pertea M."/>
            <person name="Feldblyum T.V."/>
            <person name="Utterback T.R."/>
            <person name="Shu C.L."/>
            <person name="Osoegawa K."/>
            <person name="de Jong P.J."/>
            <person name="Hrdy I."/>
            <person name="Horvathova L."/>
            <person name="Zubacova Z."/>
            <person name="Dolezal P."/>
            <person name="Malik S.B."/>
            <person name="Logsdon J.M. Jr."/>
            <person name="Henze K."/>
            <person name="Gupta A."/>
            <person name="Wang C.C."/>
            <person name="Dunne R.L."/>
            <person name="Upcroft J.A."/>
            <person name="Upcroft P."/>
            <person name="White O."/>
            <person name="Salzberg S.L."/>
            <person name="Tang P."/>
            <person name="Chiu C.-H."/>
            <person name="Lee Y.-S."/>
            <person name="Embley T.M."/>
            <person name="Coombs G.H."/>
            <person name="Mottram J.C."/>
            <person name="Tachezy J."/>
            <person name="Fraser-Liggett C.M."/>
            <person name="Johnson P.J."/>
        </authorList>
    </citation>
    <scope>NUCLEOTIDE SEQUENCE [LARGE SCALE GENOMIC DNA]</scope>
    <source>
        <strain evidence="9">G3</strain>
    </source>
</reference>
<protein>
    <submittedName>
        <fullName evidence="9">LOC443698 protein, putative</fullName>
    </submittedName>
</protein>
<dbReference type="GO" id="GO:0043161">
    <property type="term" value="P:proteasome-mediated ubiquitin-dependent protein catabolic process"/>
    <property type="evidence" value="ECO:0000318"/>
    <property type="project" value="GO_Central"/>
</dbReference>
<dbReference type="InterPro" id="IPR011989">
    <property type="entry name" value="ARM-like"/>
</dbReference>
<reference evidence="9" key="1">
    <citation type="submission" date="2006-10" db="EMBL/GenBank/DDBJ databases">
        <authorList>
            <person name="Amadeo P."/>
            <person name="Zhao Q."/>
            <person name="Wortman J."/>
            <person name="Fraser-Liggett C."/>
            <person name="Carlton J."/>
        </authorList>
    </citation>
    <scope>NUCLEOTIDE SEQUENCE</scope>
    <source>
        <strain evidence="9">G3</strain>
    </source>
</reference>
<dbReference type="STRING" id="5722.A2E888"/>
<evidence type="ECO:0000256" key="4">
    <source>
        <dbReference type="ARBA" id="ARBA00022737"/>
    </source>
</evidence>
<evidence type="ECO:0000256" key="3">
    <source>
        <dbReference type="ARBA" id="ARBA00022574"/>
    </source>
</evidence>
<dbReference type="VEuPathDB" id="TrichDB:TVAGG3_1027280"/>
<dbReference type="eggNOG" id="KOG0301">
    <property type="taxonomic scope" value="Eukaryota"/>
</dbReference>
<evidence type="ECO:0000256" key="2">
    <source>
        <dbReference type="ARBA" id="ARBA00022490"/>
    </source>
</evidence>
<accession>A2E888</accession>
<dbReference type="RefSeq" id="XP_001323329.1">
    <property type="nucleotide sequence ID" value="XM_001323294.1"/>
</dbReference>
<dbReference type="Pfam" id="PF00400">
    <property type="entry name" value="WD40"/>
    <property type="match status" value="1"/>
</dbReference>
<dbReference type="InterPro" id="IPR001680">
    <property type="entry name" value="WD40_rpt"/>
</dbReference>
<dbReference type="AlphaFoldDB" id="A2E888"/>
<feature type="domain" description="PFU" evidence="7">
    <location>
        <begin position="372"/>
        <end position="468"/>
    </location>
</feature>
<organism evidence="9 10">
    <name type="scientific">Trichomonas vaginalis (strain ATCC PRA-98 / G3)</name>
    <dbReference type="NCBI Taxonomy" id="412133"/>
    <lineage>
        <taxon>Eukaryota</taxon>
        <taxon>Metamonada</taxon>
        <taxon>Parabasalia</taxon>
        <taxon>Trichomonadida</taxon>
        <taxon>Trichomonadidae</taxon>
        <taxon>Trichomonas</taxon>
    </lineage>
</organism>
<keyword evidence="10" id="KW-1185">Reference proteome</keyword>
<dbReference type="InterPro" id="IPR038122">
    <property type="entry name" value="PFU_sf"/>
</dbReference>
<feature type="repeat" description="WD" evidence="5">
    <location>
        <begin position="114"/>
        <end position="145"/>
    </location>
</feature>
<dbReference type="PANTHER" id="PTHR19849:SF0">
    <property type="entry name" value="PHOSPHOLIPASE A-2-ACTIVATING PROTEIN"/>
    <property type="match status" value="1"/>
</dbReference>
<dbReference type="OrthoDB" id="10265988at2759"/>
<dbReference type="GO" id="GO:0005737">
    <property type="term" value="C:cytoplasm"/>
    <property type="evidence" value="ECO:0000318"/>
    <property type="project" value="GO_Central"/>
</dbReference>
<dbReference type="PROSITE" id="PS51394">
    <property type="entry name" value="PFU"/>
    <property type="match status" value="1"/>
</dbReference>
<keyword evidence="2" id="KW-0963">Cytoplasm</keyword>
<evidence type="ECO:0000313" key="9">
    <source>
        <dbReference type="EMBL" id="EAY11106.1"/>
    </source>
</evidence>
<evidence type="ECO:0000256" key="6">
    <source>
        <dbReference type="SAM" id="MobiDB-lite"/>
    </source>
</evidence>
<dbReference type="GO" id="GO:0005634">
    <property type="term" value="C:nucleus"/>
    <property type="evidence" value="ECO:0000318"/>
    <property type="project" value="GO_Central"/>
</dbReference>
<evidence type="ECO:0000256" key="1">
    <source>
        <dbReference type="ARBA" id="ARBA00004496"/>
    </source>
</evidence>
<dbReference type="SMART" id="SM00320">
    <property type="entry name" value="WD40"/>
    <property type="match status" value="4"/>
</dbReference>
<dbReference type="Pfam" id="PF08324">
    <property type="entry name" value="PUL"/>
    <property type="match status" value="1"/>
</dbReference>
<dbReference type="FunFam" id="2.130.10.10:FF:001905">
    <property type="entry name" value="Protein phosphatase 2C, putative"/>
    <property type="match status" value="1"/>
</dbReference>
<dbReference type="EMBL" id="DS113325">
    <property type="protein sequence ID" value="EAY11106.1"/>
    <property type="molecule type" value="Genomic_DNA"/>
</dbReference>
<proteinExistence type="predicted"/>
<dbReference type="SUPFAM" id="SSF50978">
    <property type="entry name" value="WD40 repeat-like"/>
    <property type="match status" value="1"/>
</dbReference>
<evidence type="ECO:0000259" key="7">
    <source>
        <dbReference type="PROSITE" id="PS51394"/>
    </source>
</evidence>
<dbReference type="InterPro" id="IPR013535">
    <property type="entry name" value="PUL_dom"/>
</dbReference>
<dbReference type="Gene3D" id="3.10.20.870">
    <property type="entry name" value="PFU (PLAA family ubiquitin binding), C-terminal domain"/>
    <property type="match status" value="1"/>
</dbReference>
<feature type="region of interest" description="Disordered" evidence="6">
    <location>
        <begin position="464"/>
        <end position="488"/>
    </location>
</feature>
<feature type="repeat" description="WD" evidence="5">
    <location>
        <begin position="192"/>
        <end position="233"/>
    </location>
</feature>
<dbReference type="OMA" id="CKNTTNN"/>
<dbReference type="PROSITE" id="PS50082">
    <property type="entry name" value="WD_REPEATS_2"/>
    <property type="match status" value="2"/>
</dbReference>
<evidence type="ECO:0000259" key="8">
    <source>
        <dbReference type="PROSITE" id="PS51396"/>
    </source>
</evidence>
<dbReference type="PROSITE" id="PS51396">
    <property type="entry name" value="PUL"/>
    <property type="match status" value="1"/>
</dbReference>
<dbReference type="FunCoup" id="A2E888">
    <property type="interactions" value="1241"/>
</dbReference>
<sequence length="726" mass="81040">MEGNFFLQAITPCSINELRSIKADIIINGVKYMAAGDRGNMLHTFRWDDEKKAYFPVNAFHAHGGAVSAITYLEPCDWVPEGALFTSSQAKTICAWDNSIFTTQVSEPSPTITLIGHENNVCFLTTTENHEIISSSWDGTARVWSNGTEILKMSQKDGVWGVVPVPIGYAVLGADKSIRIYNKQGAQVSVTTDAHTDVVRAGLYIKDVATLVTTSNDGTIREWFIEEDGRLTNLEIIAVTDTYLYTLTLVGKSYVVGCEDKCAYIVSSDTKTVSDVIPVPGVAWCVSPAPNGVAITATDGVIYTFTQDKNYRADKDTEEAYINKVAGLTFNNPQIDQYVLEELPPYSEVNSREVVPGRFELMRDGEEKILVVYNQTYGWMKVGTYSKSKGAQAQKYTGPDGKQYDYCFTIDVEDLGGQYPLYMNYNTNPYTAASNFIREHNLRTFYMDQIANFIIRNLKGTNLQMQSSSERAPEPEPEPPKSSMFPSEPNYISGGNPEVIVNKLAQIAEKSNLEFSPEDKAILSSPLSDNWAASASSILLIWDVGDAWPLLDMFRELILHSDSRKYLQDDFVATIVDRFASAGNDLTDYGVMGLMRIISNLQKNYASCALNKMKILHIFDGFVERLKSLPKISQIPFANAMMNYSLYGLAKLDDQKSFVLTLQKALEFSQLIDDETLYRLLMAVGNTAAKYPQTRQLFLNRPELLETEGKSERCSTLISEIVKILQ</sequence>
<dbReference type="PANTHER" id="PTHR19849">
    <property type="entry name" value="PHOSPHOLIPASE A-2-ACTIVATING PROTEIN"/>
    <property type="match status" value="1"/>
</dbReference>
<dbReference type="GO" id="GO:0010992">
    <property type="term" value="P:ubiquitin recycling"/>
    <property type="evidence" value="ECO:0000318"/>
    <property type="project" value="GO_Central"/>
</dbReference>
<dbReference type="GO" id="GO:0043130">
    <property type="term" value="F:ubiquitin binding"/>
    <property type="evidence" value="ECO:0000318"/>
    <property type="project" value="GO_Central"/>
</dbReference>
<evidence type="ECO:0000256" key="5">
    <source>
        <dbReference type="PROSITE-ProRule" id="PRU00221"/>
    </source>
</evidence>